<reference evidence="5" key="2">
    <citation type="submission" date="2020-09" db="EMBL/GenBank/DDBJ databases">
        <authorList>
            <person name="Sun Q."/>
            <person name="Zhou Y."/>
        </authorList>
    </citation>
    <scope>NUCLEOTIDE SEQUENCE</scope>
    <source>
        <strain evidence="5">CGMCC 1.15322</strain>
    </source>
</reference>
<gene>
    <name evidence="5" type="ORF">GCM10011496_08750</name>
</gene>
<comment type="similarity">
    <text evidence="1">Belongs to the leucine-binding protein family.</text>
</comment>
<dbReference type="PANTHER" id="PTHR47235:SF1">
    <property type="entry name" value="BLR6548 PROTEIN"/>
    <property type="match status" value="1"/>
</dbReference>
<organism evidence="5 6">
    <name type="scientific">Polaromonas eurypsychrophila</name>
    <dbReference type="NCBI Taxonomy" id="1614635"/>
    <lineage>
        <taxon>Bacteria</taxon>
        <taxon>Pseudomonadati</taxon>
        <taxon>Pseudomonadota</taxon>
        <taxon>Betaproteobacteria</taxon>
        <taxon>Burkholderiales</taxon>
        <taxon>Comamonadaceae</taxon>
        <taxon>Polaromonas</taxon>
    </lineage>
</organism>
<evidence type="ECO:0000256" key="2">
    <source>
        <dbReference type="ARBA" id="ARBA00022729"/>
    </source>
</evidence>
<dbReference type="Proteomes" id="UP000620596">
    <property type="component" value="Unassembled WGS sequence"/>
</dbReference>
<evidence type="ECO:0000259" key="4">
    <source>
        <dbReference type="Pfam" id="PF13458"/>
    </source>
</evidence>
<evidence type="ECO:0000256" key="1">
    <source>
        <dbReference type="ARBA" id="ARBA00010062"/>
    </source>
</evidence>
<feature type="signal peptide" evidence="3">
    <location>
        <begin position="1"/>
        <end position="21"/>
    </location>
</feature>
<dbReference type="SUPFAM" id="SSF53822">
    <property type="entry name" value="Periplasmic binding protein-like I"/>
    <property type="match status" value="1"/>
</dbReference>
<dbReference type="InterPro" id="IPR028081">
    <property type="entry name" value="Leu-bd"/>
</dbReference>
<dbReference type="InterPro" id="IPR028082">
    <property type="entry name" value="Peripla_BP_I"/>
</dbReference>
<keyword evidence="2 3" id="KW-0732">Signal</keyword>
<dbReference type="EMBL" id="BMIG01000002">
    <property type="protein sequence ID" value="GGA90138.1"/>
    <property type="molecule type" value="Genomic_DNA"/>
</dbReference>
<evidence type="ECO:0000313" key="6">
    <source>
        <dbReference type="Proteomes" id="UP000620596"/>
    </source>
</evidence>
<feature type="chain" id="PRO_5037793026" evidence="3">
    <location>
        <begin position="22"/>
        <end position="377"/>
    </location>
</feature>
<dbReference type="CDD" id="cd06326">
    <property type="entry name" value="PBP1_ABC_ligand_binding-like"/>
    <property type="match status" value="1"/>
</dbReference>
<evidence type="ECO:0000256" key="3">
    <source>
        <dbReference type="SAM" id="SignalP"/>
    </source>
</evidence>
<feature type="domain" description="Leucine-binding protein" evidence="4">
    <location>
        <begin position="32"/>
        <end position="365"/>
    </location>
</feature>
<dbReference type="PANTHER" id="PTHR47235">
    <property type="entry name" value="BLR6548 PROTEIN"/>
    <property type="match status" value="1"/>
</dbReference>
<protein>
    <submittedName>
        <fullName evidence="5">Branched-chain amino acid-binding protein</fullName>
    </submittedName>
</protein>
<reference evidence="5" key="1">
    <citation type="journal article" date="2014" name="Int. J. Syst. Evol. Microbiol.">
        <title>Complete genome sequence of Corynebacterium casei LMG S-19264T (=DSM 44701T), isolated from a smear-ripened cheese.</title>
        <authorList>
            <consortium name="US DOE Joint Genome Institute (JGI-PGF)"/>
            <person name="Walter F."/>
            <person name="Albersmeier A."/>
            <person name="Kalinowski J."/>
            <person name="Ruckert C."/>
        </authorList>
    </citation>
    <scope>NUCLEOTIDE SEQUENCE</scope>
    <source>
        <strain evidence="5">CGMCC 1.15322</strain>
    </source>
</reference>
<accession>A0A916WDN9</accession>
<sequence>MKSALAILLTLFAVVAAPASAQKEKAAVAGPILVGQSAGLTGGQAQYSADVKQGIEAFFNAVNTGGGINGRQIKLISEDDKGKKENVVANTKKLVETDGVTALIGYTSGAGVEATLGYIDGTGVPMLSPATGNMGIRASFHKSLFHTRAGYDDEMKKMVSHLALTGVKRFAIAYLDDVGPANPQAMHDALTANKLKAVVAVPLNRNATDFNAQVITLLEAKPEVVLFISNGTPVVKIIEGMRANGYGGQFATSSFSGLKVIDDLKALSTGLIMSQVLPPTSRTHLKLIKDYQQHLQAFAPGAKPNSTSLEGYIAARVLVEAMQRSGSSLGAGRLIAALENIRQLDLGGYEVKFSPTNHDGSRRVDTGVVGRDGSLRF</sequence>
<proteinExistence type="inferred from homology"/>
<comment type="caution">
    <text evidence="5">The sequence shown here is derived from an EMBL/GenBank/DDBJ whole genome shotgun (WGS) entry which is preliminary data.</text>
</comment>
<dbReference type="Pfam" id="PF13458">
    <property type="entry name" value="Peripla_BP_6"/>
    <property type="match status" value="1"/>
</dbReference>
<name>A0A916WDN9_9BURK</name>
<dbReference type="AlphaFoldDB" id="A0A916WDN9"/>
<evidence type="ECO:0000313" key="5">
    <source>
        <dbReference type="EMBL" id="GGA90138.1"/>
    </source>
</evidence>
<dbReference type="Gene3D" id="3.40.50.2300">
    <property type="match status" value="2"/>
</dbReference>
<dbReference type="RefSeq" id="WP_188706950.1">
    <property type="nucleotide sequence ID" value="NZ_BMIG01000002.1"/>
</dbReference>
<keyword evidence="6" id="KW-1185">Reference proteome</keyword>